<keyword evidence="1" id="KW-0812">Transmembrane</keyword>
<name>A0A077L957_9BACT</name>
<dbReference type="KEGG" id="mcan:MCAN360_0368"/>
<evidence type="ECO:0000313" key="2">
    <source>
        <dbReference type="EMBL" id="BAP39548.1"/>
    </source>
</evidence>
<dbReference type="OrthoDB" id="398057at2"/>
<accession>A0A077L957</accession>
<keyword evidence="1" id="KW-1133">Transmembrane helix</keyword>
<keyword evidence="1" id="KW-0472">Membrane</keyword>
<reference evidence="3" key="1">
    <citation type="journal article" date="2014" name="Genome Announc.">
        <title>Complete Genome Sequence of Mycoplasma canadense Strain HAZ 360_1 from Bovine Mastitic Milk in Japan.</title>
        <authorList>
            <person name="Hata E."/>
        </authorList>
    </citation>
    <scope>NUCLEOTIDE SEQUENCE [LARGE SCALE GENOMIC DNA]</scope>
    <source>
        <strain evidence="3">HAZ360_1</strain>
    </source>
</reference>
<keyword evidence="3" id="KW-1185">Reference proteome</keyword>
<proteinExistence type="predicted"/>
<dbReference type="RefSeq" id="WP_045433696.1">
    <property type="nucleotide sequence ID" value="NZ_AP014631.1"/>
</dbReference>
<feature type="transmembrane region" description="Helical" evidence="1">
    <location>
        <begin position="24"/>
        <end position="47"/>
    </location>
</feature>
<dbReference type="NCBIfam" id="NF045844">
    <property type="entry name" value="BC85_0335_fam"/>
    <property type="match status" value="1"/>
</dbReference>
<dbReference type="AlphaFoldDB" id="A0A077L957"/>
<evidence type="ECO:0000313" key="3">
    <source>
        <dbReference type="Proteomes" id="UP000031641"/>
    </source>
</evidence>
<organism evidence="2 3">
    <name type="scientific">Metamycoplasma canadense</name>
    <dbReference type="NCBI Taxonomy" id="29554"/>
    <lineage>
        <taxon>Bacteria</taxon>
        <taxon>Bacillati</taxon>
        <taxon>Mycoplasmatota</taxon>
        <taxon>Mycoplasmoidales</taxon>
        <taxon>Metamycoplasmataceae</taxon>
        <taxon>Metamycoplasma</taxon>
    </lineage>
</organism>
<dbReference type="Proteomes" id="UP000031641">
    <property type="component" value="Chromosome"/>
</dbReference>
<protein>
    <submittedName>
        <fullName evidence="2">Uncharacterized protein</fullName>
    </submittedName>
</protein>
<evidence type="ECO:0000256" key="1">
    <source>
        <dbReference type="SAM" id="Phobius"/>
    </source>
</evidence>
<gene>
    <name evidence="2" type="ORF">MCAN360_0368</name>
</gene>
<dbReference type="EMBL" id="AP014631">
    <property type="protein sequence ID" value="BAP39548.1"/>
    <property type="molecule type" value="Genomic_DNA"/>
</dbReference>
<dbReference type="STRING" id="29554.MCAN360_0368"/>
<dbReference type="HOGENOM" id="CLU_1128089_0_0_14"/>
<sequence>MKIINEYASLLNNKESKISADVRLGLIISLVIVFIIGLTAFIITFLYKKKIVKKYVSPREEDEKNKLKKINPNYGVVLDGIKKFYDSELNDFFICFVINTIYLNNYENIYCEDKNNYLALSISNLANKQVFLNNKKNVKLNNEIKNEFENIKFDLISYTSEINKKSDLIILLNNNLEFKKAIESKLSFLSENGMIIIENDKQLKFKNIKDIALFFNLRYETLKFKNKSVILLAKNNIKDIVEKGED</sequence>